<evidence type="ECO:0000259" key="7">
    <source>
        <dbReference type="Pfam" id="PF14322"/>
    </source>
</evidence>
<keyword evidence="9" id="KW-1185">Reference proteome</keyword>
<feature type="domain" description="RagB/SusD" evidence="6">
    <location>
        <begin position="331"/>
        <end position="404"/>
    </location>
</feature>
<evidence type="ECO:0000313" key="9">
    <source>
        <dbReference type="Proteomes" id="UP000198785"/>
    </source>
</evidence>
<protein>
    <submittedName>
        <fullName evidence="8">SusD family protein</fullName>
    </submittedName>
</protein>
<evidence type="ECO:0000256" key="5">
    <source>
        <dbReference type="ARBA" id="ARBA00023237"/>
    </source>
</evidence>
<evidence type="ECO:0000259" key="6">
    <source>
        <dbReference type="Pfam" id="PF07980"/>
    </source>
</evidence>
<evidence type="ECO:0000256" key="3">
    <source>
        <dbReference type="ARBA" id="ARBA00022729"/>
    </source>
</evidence>
<name>A0A1I6QA22_9SPHI</name>
<reference evidence="8 9" key="1">
    <citation type="submission" date="2016-10" db="EMBL/GenBank/DDBJ databases">
        <authorList>
            <person name="de Groot N.N."/>
        </authorList>
    </citation>
    <scope>NUCLEOTIDE SEQUENCE [LARGE SCALE GENOMIC DNA]</scope>
    <source>
        <strain evidence="8 9">DSM 22789</strain>
    </source>
</reference>
<dbReference type="RefSeq" id="WP_093363767.1">
    <property type="nucleotide sequence ID" value="NZ_FOZZ01000002.1"/>
</dbReference>
<evidence type="ECO:0000256" key="1">
    <source>
        <dbReference type="ARBA" id="ARBA00004442"/>
    </source>
</evidence>
<gene>
    <name evidence="8" type="ORF">SAMN05660206_102217</name>
</gene>
<dbReference type="OrthoDB" id="653598at2"/>
<dbReference type="Pfam" id="PF14322">
    <property type="entry name" value="SusD-like_3"/>
    <property type="match status" value="1"/>
</dbReference>
<proteinExistence type="inferred from homology"/>
<sequence>MKNRIFIILTMVIGSMAFYSCEKFLDAKPYNSLSHPNSLKDLQALLDFEWEVNYWYPGIGELASDDFVISFRGFSAMLPHMQDAYLWKDDSGDSGEWQLGYKMISIANVILEGLQRIDGGDPKLRSQIEGEALFLRGWAYFNLAQIYCAPYSVLETSDNMGLVLRADSDSEVNLPRSSLEETYIQLFRDLNRAVELLPEKATHVTRASRWVALSALARAYHTIEDYQLAEKMVDRAMEIENTLLDYNDLDYAAAMPFDVTNNVELIHYAVSRSTEYLIYDASTRVSEELYKLYEDTDLRKKLFFEQSNAGVKFKGFYHGKRSCFVGLAQDEMYLIKAECSVRRDAKAEAESYLNTFLSTRYEKNKFSKLSFATAELALDRILLERRKQLVFRGIRWMDLRRLNRYPYRAVVVEKRFDDVDESKVYKLLPNDLRYTFLIPILAIDAGGYTQNPR</sequence>
<comment type="similarity">
    <text evidence="2">Belongs to the SusD family.</text>
</comment>
<dbReference type="CDD" id="cd08977">
    <property type="entry name" value="SusD"/>
    <property type="match status" value="1"/>
</dbReference>
<feature type="domain" description="SusD-like N-terminal" evidence="7">
    <location>
        <begin position="23"/>
        <end position="220"/>
    </location>
</feature>
<dbReference type="EMBL" id="FOZZ01000002">
    <property type="protein sequence ID" value="SFS49264.1"/>
    <property type="molecule type" value="Genomic_DNA"/>
</dbReference>
<keyword evidence="3" id="KW-0732">Signal</keyword>
<dbReference type="AlphaFoldDB" id="A0A1I6QA22"/>
<evidence type="ECO:0000256" key="2">
    <source>
        <dbReference type="ARBA" id="ARBA00006275"/>
    </source>
</evidence>
<organism evidence="8 9">
    <name type="scientific">Sphingobacterium wenxiniae</name>
    <dbReference type="NCBI Taxonomy" id="683125"/>
    <lineage>
        <taxon>Bacteria</taxon>
        <taxon>Pseudomonadati</taxon>
        <taxon>Bacteroidota</taxon>
        <taxon>Sphingobacteriia</taxon>
        <taxon>Sphingobacteriales</taxon>
        <taxon>Sphingobacteriaceae</taxon>
        <taxon>Sphingobacterium</taxon>
    </lineage>
</organism>
<accession>A0A1I6QA22</accession>
<dbReference type="Pfam" id="PF07980">
    <property type="entry name" value="SusD_RagB"/>
    <property type="match status" value="1"/>
</dbReference>
<keyword evidence="5" id="KW-0998">Cell outer membrane</keyword>
<dbReference type="Gene3D" id="1.25.40.390">
    <property type="match status" value="1"/>
</dbReference>
<evidence type="ECO:0000313" key="8">
    <source>
        <dbReference type="EMBL" id="SFS49264.1"/>
    </source>
</evidence>
<dbReference type="InterPro" id="IPR012944">
    <property type="entry name" value="SusD_RagB_dom"/>
</dbReference>
<keyword evidence="4" id="KW-0472">Membrane</keyword>
<comment type="subcellular location">
    <subcellularLocation>
        <location evidence="1">Cell outer membrane</location>
    </subcellularLocation>
</comment>
<dbReference type="GO" id="GO:0009279">
    <property type="term" value="C:cell outer membrane"/>
    <property type="evidence" value="ECO:0007669"/>
    <property type="project" value="UniProtKB-SubCell"/>
</dbReference>
<dbReference type="Proteomes" id="UP000198785">
    <property type="component" value="Unassembled WGS sequence"/>
</dbReference>
<evidence type="ECO:0000256" key="4">
    <source>
        <dbReference type="ARBA" id="ARBA00023136"/>
    </source>
</evidence>
<dbReference type="InterPro" id="IPR011990">
    <property type="entry name" value="TPR-like_helical_dom_sf"/>
</dbReference>
<dbReference type="SUPFAM" id="SSF48452">
    <property type="entry name" value="TPR-like"/>
    <property type="match status" value="1"/>
</dbReference>
<dbReference type="InterPro" id="IPR033985">
    <property type="entry name" value="SusD-like_N"/>
</dbReference>
<dbReference type="PROSITE" id="PS51257">
    <property type="entry name" value="PROKAR_LIPOPROTEIN"/>
    <property type="match status" value="1"/>
</dbReference>
<dbReference type="STRING" id="683125.SAMN05660206_102217"/>